<reference evidence="3 4" key="1">
    <citation type="submission" date="2015-12" db="EMBL/GenBank/DDBJ databases">
        <title>Draft genome sequence of Moniliophthora roreri, the causal agent of frosty pod rot of cacao.</title>
        <authorList>
            <person name="Aime M.C."/>
            <person name="Diaz-Valderrama J.R."/>
            <person name="Kijpornyongpan T."/>
            <person name="Phillips-Mora W."/>
        </authorList>
    </citation>
    <scope>NUCLEOTIDE SEQUENCE [LARGE SCALE GENOMIC DNA]</scope>
    <source>
        <strain evidence="3 4">MCA 2952</strain>
    </source>
</reference>
<feature type="compositionally biased region" description="Acidic residues" evidence="1">
    <location>
        <begin position="118"/>
        <end position="136"/>
    </location>
</feature>
<proteinExistence type="predicted"/>
<feature type="transmembrane region" description="Helical" evidence="2">
    <location>
        <begin position="58"/>
        <end position="79"/>
    </location>
</feature>
<name>A0A0W0FML3_MONRR</name>
<evidence type="ECO:0000313" key="4">
    <source>
        <dbReference type="Proteomes" id="UP000054988"/>
    </source>
</evidence>
<feature type="region of interest" description="Disordered" evidence="1">
    <location>
        <begin position="100"/>
        <end position="162"/>
    </location>
</feature>
<protein>
    <submittedName>
        <fullName evidence="3">Uncharacterized protein</fullName>
    </submittedName>
</protein>
<feature type="region of interest" description="Disordered" evidence="1">
    <location>
        <begin position="1"/>
        <end position="23"/>
    </location>
</feature>
<keyword evidence="2" id="KW-1133">Transmembrane helix</keyword>
<organism evidence="3 4">
    <name type="scientific">Moniliophthora roreri</name>
    <name type="common">Frosty pod rot fungus</name>
    <name type="synonym">Monilia roreri</name>
    <dbReference type="NCBI Taxonomy" id="221103"/>
    <lineage>
        <taxon>Eukaryota</taxon>
        <taxon>Fungi</taxon>
        <taxon>Dikarya</taxon>
        <taxon>Basidiomycota</taxon>
        <taxon>Agaricomycotina</taxon>
        <taxon>Agaricomycetes</taxon>
        <taxon>Agaricomycetidae</taxon>
        <taxon>Agaricales</taxon>
        <taxon>Marasmiineae</taxon>
        <taxon>Marasmiaceae</taxon>
        <taxon>Moniliophthora</taxon>
    </lineage>
</organism>
<accession>A0A0W0FML3</accession>
<evidence type="ECO:0000313" key="3">
    <source>
        <dbReference type="EMBL" id="KTB37550.1"/>
    </source>
</evidence>
<feature type="compositionally biased region" description="Basic and acidic residues" evidence="1">
    <location>
        <begin position="137"/>
        <end position="152"/>
    </location>
</feature>
<dbReference type="AlphaFoldDB" id="A0A0W0FML3"/>
<evidence type="ECO:0000256" key="2">
    <source>
        <dbReference type="SAM" id="Phobius"/>
    </source>
</evidence>
<dbReference type="Proteomes" id="UP000054988">
    <property type="component" value="Unassembled WGS sequence"/>
</dbReference>
<keyword evidence="2" id="KW-0812">Transmembrane</keyword>
<sequence>MAGARLRRAEEPRGPKSALSTEYSAELSTQPHFSLPVIMPMVAVPPGEPKSSSKPQPIGNMPIIILFTTCTMCALFILWRRADALRSVISHQLKVIRQPEGRIRLSEDNGPPAHEFLQDDGDEDAVELEDDIDDEPLTERPPKALKPLDMDRASGPAGHTSV</sequence>
<gene>
    <name evidence="3" type="ORF">WG66_9914</name>
</gene>
<keyword evidence="2" id="KW-0472">Membrane</keyword>
<comment type="caution">
    <text evidence="3">The sequence shown here is derived from an EMBL/GenBank/DDBJ whole genome shotgun (WGS) entry which is preliminary data.</text>
</comment>
<dbReference type="eggNOG" id="ENOG502SSK8">
    <property type="taxonomic scope" value="Eukaryota"/>
</dbReference>
<dbReference type="EMBL" id="LATX01001844">
    <property type="protein sequence ID" value="KTB37550.1"/>
    <property type="molecule type" value="Genomic_DNA"/>
</dbReference>
<evidence type="ECO:0000256" key="1">
    <source>
        <dbReference type="SAM" id="MobiDB-lite"/>
    </source>
</evidence>